<keyword evidence="3" id="KW-1185">Reference proteome</keyword>
<sequence length="101" mass="11409">MDVHEVRSNPVESLESWQNPIESLESPETHGISRISWNLMESPESHGISRNLTESQNLTESLESHRIFKILNPRSPKFGVANPRSIPVRRAGENVSTSCKM</sequence>
<evidence type="ECO:0000256" key="1">
    <source>
        <dbReference type="SAM" id="MobiDB-lite"/>
    </source>
</evidence>
<protein>
    <submittedName>
        <fullName evidence="2">Uncharacterized protein</fullName>
    </submittedName>
</protein>
<dbReference type="EMBL" id="GL734654">
    <property type="protein sequence ID" value="EFX61397.1"/>
    <property type="molecule type" value="Genomic_DNA"/>
</dbReference>
<dbReference type="KEGG" id="dpx:DAPPUDRAFT_273712"/>
<dbReference type="Proteomes" id="UP000000305">
    <property type="component" value="Unassembled WGS sequence"/>
</dbReference>
<accession>E9I3N3</accession>
<dbReference type="AlphaFoldDB" id="E9I3N3"/>
<evidence type="ECO:0000313" key="2">
    <source>
        <dbReference type="EMBL" id="EFX61397.1"/>
    </source>
</evidence>
<proteinExistence type="predicted"/>
<evidence type="ECO:0000313" key="3">
    <source>
        <dbReference type="Proteomes" id="UP000000305"/>
    </source>
</evidence>
<reference evidence="2 3" key="1">
    <citation type="journal article" date="2011" name="Science">
        <title>The ecoresponsive genome of Daphnia pulex.</title>
        <authorList>
            <person name="Colbourne J.K."/>
            <person name="Pfrender M.E."/>
            <person name="Gilbert D."/>
            <person name="Thomas W.K."/>
            <person name="Tucker A."/>
            <person name="Oakley T.H."/>
            <person name="Tokishita S."/>
            <person name="Aerts A."/>
            <person name="Arnold G.J."/>
            <person name="Basu M.K."/>
            <person name="Bauer D.J."/>
            <person name="Caceres C.E."/>
            <person name="Carmel L."/>
            <person name="Casola C."/>
            <person name="Choi J.H."/>
            <person name="Detter J.C."/>
            <person name="Dong Q."/>
            <person name="Dusheyko S."/>
            <person name="Eads B.D."/>
            <person name="Frohlich T."/>
            <person name="Geiler-Samerotte K.A."/>
            <person name="Gerlach D."/>
            <person name="Hatcher P."/>
            <person name="Jogdeo S."/>
            <person name="Krijgsveld J."/>
            <person name="Kriventseva E.V."/>
            <person name="Kultz D."/>
            <person name="Laforsch C."/>
            <person name="Lindquist E."/>
            <person name="Lopez J."/>
            <person name="Manak J.R."/>
            <person name="Muller J."/>
            <person name="Pangilinan J."/>
            <person name="Patwardhan R.P."/>
            <person name="Pitluck S."/>
            <person name="Pritham E.J."/>
            <person name="Rechtsteiner A."/>
            <person name="Rho M."/>
            <person name="Rogozin I.B."/>
            <person name="Sakarya O."/>
            <person name="Salamov A."/>
            <person name="Schaack S."/>
            <person name="Shapiro H."/>
            <person name="Shiga Y."/>
            <person name="Skalitzky C."/>
            <person name="Smith Z."/>
            <person name="Souvorov A."/>
            <person name="Sung W."/>
            <person name="Tang Z."/>
            <person name="Tsuchiya D."/>
            <person name="Tu H."/>
            <person name="Vos H."/>
            <person name="Wang M."/>
            <person name="Wolf Y.I."/>
            <person name="Yamagata H."/>
            <person name="Yamada T."/>
            <person name="Ye Y."/>
            <person name="Shaw J.R."/>
            <person name="Andrews J."/>
            <person name="Crease T.J."/>
            <person name="Tang H."/>
            <person name="Lucas S.M."/>
            <person name="Robertson H.M."/>
            <person name="Bork P."/>
            <person name="Koonin E.V."/>
            <person name="Zdobnov E.M."/>
            <person name="Grigoriev I.V."/>
            <person name="Lynch M."/>
            <person name="Boore J.L."/>
        </authorList>
    </citation>
    <scope>NUCLEOTIDE SEQUENCE [LARGE SCALE GENOMIC DNA]</scope>
</reference>
<feature type="region of interest" description="Disordered" evidence="1">
    <location>
        <begin position="1"/>
        <end position="28"/>
    </location>
</feature>
<dbReference type="InParanoid" id="E9I3N3"/>
<dbReference type="HOGENOM" id="CLU_2294450_0_0_1"/>
<gene>
    <name evidence="2" type="ORF">DAPPUDRAFT_273712</name>
</gene>
<organism evidence="2 3">
    <name type="scientific">Daphnia pulex</name>
    <name type="common">Water flea</name>
    <dbReference type="NCBI Taxonomy" id="6669"/>
    <lineage>
        <taxon>Eukaryota</taxon>
        <taxon>Metazoa</taxon>
        <taxon>Ecdysozoa</taxon>
        <taxon>Arthropoda</taxon>
        <taxon>Crustacea</taxon>
        <taxon>Branchiopoda</taxon>
        <taxon>Diplostraca</taxon>
        <taxon>Cladocera</taxon>
        <taxon>Anomopoda</taxon>
        <taxon>Daphniidae</taxon>
        <taxon>Daphnia</taxon>
    </lineage>
</organism>
<name>E9I3N3_DAPPU</name>